<reference evidence="2" key="1">
    <citation type="submission" date="2017-11" db="EMBL/GenBank/DDBJ databases">
        <authorList>
            <person name="Lima N.C."/>
            <person name="Parody-Merino A.M."/>
            <person name="Battley P.F."/>
            <person name="Fidler A.E."/>
            <person name="Prosdocimi F."/>
        </authorList>
    </citation>
    <scope>NUCLEOTIDE SEQUENCE [LARGE SCALE GENOMIC DNA]</scope>
</reference>
<name>A0A2I0UE27_LIMLA</name>
<gene>
    <name evidence="1" type="ORF">llap_5399</name>
</gene>
<sequence length="89" mass="10142">MAEHPQLPQPLLSRLTLQTPHQLRCPSLDPPQPLNVFFVGACSVMMKRSLLRKRAKNFVTACSHMEIKTKFGYLFSSRSVSELEQDKAK</sequence>
<accession>A0A2I0UE27</accession>
<proteinExistence type="predicted"/>
<evidence type="ECO:0000313" key="2">
    <source>
        <dbReference type="Proteomes" id="UP000233556"/>
    </source>
</evidence>
<reference evidence="2" key="2">
    <citation type="submission" date="2017-12" db="EMBL/GenBank/DDBJ databases">
        <title>Genome sequence of the Bar-tailed Godwit (Limosa lapponica baueri).</title>
        <authorList>
            <person name="Lima N.C.B."/>
            <person name="Parody-Merino A.M."/>
            <person name="Battley P.F."/>
            <person name="Fidler A.E."/>
            <person name="Prosdocimi F."/>
        </authorList>
    </citation>
    <scope>NUCLEOTIDE SEQUENCE [LARGE SCALE GENOMIC DNA]</scope>
</reference>
<protein>
    <submittedName>
        <fullName evidence="1">Uncharacterized protein</fullName>
    </submittedName>
</protein>
<organism evidence="1 2">
    <name type="scientific">Limosa lapponica baueri</name>
    <dbReference type="NCBI Taxonomy" id="1758121"/>
    <lineage>
        <taxon>Eukaryota</taxon>
        <taxon>Metazoa</taxon>
        <taxon>Chordata</taxon>
        <taxon>Craniata</taxon>
        <taxon>Vertebrata</taxon>
        <taxon>Euteleostomi</taxon>
        <taxon>Archelosauria</taxon>
        <taxon>Archosauria</taxon>
        <taxon>Dinosauria</taxon>
        <taxon>Saurischia</taxon>
        <taxon>Theropoda</taxon>
        <taxon>Coelurosauria</taxon>
        <taxon>Aves</taxon>
        <taxon>Neognathae</taxon>
        <taxon>Neoaves</taxon>
        <taxon>Charadriiformes</taxon>
        <taxon>Scolopacidae</taxon>
        <taxon>Limosa</taxon>
    </lineage>
</organism>
<keyword evidence="2" id="KW-1185">Reference proteome</keyword>
<dbReference type="EMBL" id="KZ505835">
    <property type="protein sequence ID" value="PKU44312.1"/>
    <property type="molecule type" value="Genomic_DNA"/>
</dbReference>
<dbReference type="Proteomes" id="UP000233556">
    <property type="component" value="Unassembled WGS sequence"/>
</dbReference>
<dbReference type="AlphaFoldDB" id="A0A2I0UE27"/>
<evidence type="ECO:0000313" key="1">
    <source>
        <dbReference type="EMBL" id="PKU44312.1"/>
    </source>
</evidence>